<keyword evidence="6" id="KW-1185">Reference proteome</keyword>
<organism evidence="5 6">
    <name type="scientific">Mytilus coruscus</name>
    <name type="common">Sea mussel</name>
    <dbReference type="NCBI Taxonomy" id="42192"/>
    <lineage>
        <taxon>Eukaryota</taxon>
        <taxon>Metazoa</taxon>
        <taxon>Spiralia</taxon>
        <taxon>Lophotrochozoa</taxon>
        <taxon>Mollusca</taxon>
        <taxon>Bivalvia</taxon>
        <taxon>Autobranchia</taxon>
        <taxon>Pteriomorphia</taxon>
        <taxon>Mytilida</taxon>
        <taxon>Mytiloidea</taxon>
        <taxon>Mytilidae</taxon>
        <taxon>Mytilinae</taxon>
        <taxon>Mytilus</taxon>
    </lineage>
</organism>
<feature type="coiled-coil region" evidence="2">
    <location>
        <begin position="146"/>
        <end position="198"/>
    </location>
</feature>
<keyword evidence="1" id="KW-0479">Metal-binding</keyword>
<dbReference type="InterPro" id="IPR047153">
    <property type="entry name" value="TRIM45/56/19-like"/>
</dbReference>
<reference evidence="5 6" key="1">
    <citation type="submission" date="2020-06" db="EMBL/GenBank/DDBJ databases">
        <authorList>
            <person name="Li R."/>
            <person name="Bekaert M."/>
        </authorList>
    </citation>
    <scope>NUCLEOTIDE SEQUENCE [LARGE SCALE GENOMIC DNA]</scope>
    <source>
        <strain evidence="6">wild</strain>
    </source>
</reference>
<feature type="signal peptide" evidence="3">
    <location>
        <begin position="1"/>
        <end position="18"/>
    </location>
</feature>
<feature type="domain" description="B box-type" evidence="4">
    <location>
        <begin position="12"/>
        <end position="62"/>
    </location>
</feature>
<dbReference type="Gene3D" id="3.30.160.60">
    <property type="entry name" value="Classic Zinc Finger"/>
    <property type="match status" value="1"/>
</dbReference>
<dbReference type="InterPro" id="IPR000315">
    <property type="entry name" value="Znf_B-box"/>
</dbReference>
<name>A0A6J8CTU5_MYTCO</name>
<evidence type="ECO:0000256" key="3">
    <source>
        <dbReference type="SAM" id="SignalP"/>
    </source>
</evidence>
<dbReference type="OrthoDB" id="10066958at2759"/>
<accession>A0A6J8CTU5</accession>
<evidence type="ECO:0000256" key="1">
    <source>
        <dbReference type="PROSITE-ProRule" id="PRU00024"/>
    </source>
</evidence>
<keyword evidence="1" id="KW-0862">Zinc</keyword>
<dbReference type="PANTHER" id="PTHR25462">
    <property type="entry name" value="BONUS, ISOFORM C-RELATED"/>
    <property type="match status" value="1"/>
</dbReference>
<keyword evidence="3" id="KW-0732">Signal</keyword>
<dbReference type="PROSITE" id="PS50119">
    <property type="entry name" value="ZF_BBOX"/>
    <property type="match status" value="1"/>
</dbReference>
<evidence type="ECO:0000313" key="6">
    <source>
        <dbReference type="Proteomes" id="UP000507470"/>
    </source>
</evidence>
<dbReference type="PANTHER" id="PTHR25462:SF296">
    <property type="entry name" value="MEIOTIC P26, ISOFORM F"/>
    <property type="match status" value="1"/>
</dbReference>
<evidence type="ECO:0000256" key="2">
    <source>
        <dbReference type="SAM" id="Coils"/>
    </source>
</evidence>
<dbReference type="GO" id="GO:0008270">
    <property type="term" value="F:zinc ion binding"/>
    <property type="evidence" value="ECO:0007669"/>
    <property type="project" value="UniProtKB-KW"/>
</dbReference>
<dbReference type="Proteomes" id="UP000507470">
    <property type="component" value="Unassembled WGS sequence"/>
</dbReference>
<dbReference type="CDD" id="cd19757">
    <property type="entry name" value="Bbox1"/>
    <property type="match status" value="1"/>
</dbReference>
<gene>
    <name evidence="5" type="ORF">MCOR_33394</name>
</gene>
<feature type="chain" id="PRO_5026795332" description="B box-type domain-containing protein" evidence="3">
    <location>
        <begin position="19"/>
        <end position="199"/>
    </location>
</feature>
<proteinExistence type="predicted"/>
<dbReference type="EMBL" id="CACVKT020005972">
    <property type="protein sequence ID" value="CAC5399101.1"/>
    <property type="molecule type" value="Genomic_DNA"/>
</dbReference>
<protein>
    <recommendedName>
        <fullName evidence="4">B box-type domain-containing protein</fullName>
    </recommendedName>
</protein>
<dbReference type="Pfam" id="PF22586">
    <property type="entry name" value="ANCHR-like_BBOX"/>
    <property type="match status" value="1"/>
</dbReference>
<evidence type="ECO:0000259" key="4">
    <source>
        <dbReference type="PROSITE" id="PS50119"/>
    </source>
</evidence>
<keyword evidence="2" id="KW-0175">Coiled coil</keyword>
<keyword evidence="1" id="KW-0863">Zinc-finger</keyword>
<sequence>MHFFDVLMMATSPITVCAVCEGQSITQEAVKWCPDCDEAYCSNCLKHHAIAKATREHLVIAIEHYRELPPFIFEMTMECGLHRARYQLYCTKHECPCCIKCIDSEHKKCEDLLPLEDVVSGSKSSAALDDLQQRLGDLKQYFKNVIIEKEENSTEITNTYKKLENEIRQFRIKLNKLLDELEADLLKSLSDLEKEMKKL</sequence>
<dbReference type="AlphaFoldDB" id="A0A6J8CTU5"/>
<evidence type="ECO:0000313" key="5">
    <source>
        <dbReference type="EMBL" id="CAC5399101.1"/>
    </source>
</evidence>